<evidence type="ECO:0000256" key="2">
    <source>
        <dbReference type="ARBA" id="ARBA00022670"/>
    </source>
</evidence>
<proteinExistence type="inferred from homology"/>
<name>A0ABU6T9L9_9FABA</name>
<gene>
    <name evidence="6" type="ORF">PIB30_024911</name>
</gene>
<dbReference type="SUPFAM" id="SSF54001">
    <property type="entry name" value="Cysteine proteinases"/>
    <property type="match status" value="1"/>
</dbReference>
<evidence type="ECO:0000256" key="4">
    <source>
        <dbReference type="ARBA" id="ARBA00022807"/>
    </source>
</evidence>
<dbReference type="EMBL" id="JASCZI010090711">
    <property type="protein sequence ID" value="MED6145402.1"/>
    <property type="molecule type" value="Genomic_DNA"/>
</dbReference>
<dbReference type="Pfam" id="PF02902">
    <property type="entry name" value="Peptidase_C48"/>
    <property type="match status" value="1"/>
</dbReference>
<comment type="similarity">
    <text evidence="1">Belongs to the peptidase C48 family.</text>
</comment>
<evidence type="ECO:0000313" key="6">
    <source>
        <dbReference type="EMBL" id="MED6145402.1"/>
    </source>
</evidence>
<evidence type="ECO:0000259" key="5">
    <source>
        <dbReference type="PROSITE" id="PS50600"/>
    </source>
</evidence>
<evidence type="ECO:0000256" key="1">
    <source>
        <dbReference type="ARBA" id="ARBA00005234"/>
    </source>
</evidence>
<protein>
    <recommendedName>
        <fullName evidence="5">Ubiquitin-like protease family profile domain-containing protein</fullName>
    </recommendedName>
</protein>
<evidence type="ECO:0000256" key="3">
    <source>
        <dbReference type="ARBA" id="ARBA00022801"/>
    </source>
</evidence>
<dbReference type="Proteomes" id="UP001341840">
    <property type="component" value="Unassembled WGS sequence"/>
</dbReference>
<sequence length="273" mass="31560">MAFRVPEDMFLAADEIACAAYIFGPEVSNPTSSDKLLVTTGANFISRKCLLTRVPGEQVVQDVLDILACHLTNEHKKIFKSPSMWYLPTIFSQLALSWTRSPDNLREQFANKYMDKIFVPIHDGNKHWFLMILDMNKDRIFLLDSAKSTSSNYHRRFSVETMAYFIERMFSHHTFYKEINHVVPRVSKFKIIKLESLLQQRKGSNDCGIWIAEWMKECGWTEDFDITVTESTRMRLAIDLVTGGSKLKKAEVTSKAHGYMKELIEKQSKLKTV</sequence>
<dbReference type="InterPro" id="IPR003653">
    <property type="entry name" value="Peptidase_C48_C"/>
</dbReference>
<keyword evidence="4" id="KW-0788">Thiol protease</keyword>
<keyword evidence="2" id="KW-0645">Protease</keyword>
<accession>A0ABU6T9L9</accession>
<dbReference type="PANTHER" id="PTHR12606">
    <property type="entry name" value="SENTRIN/SUMO-SPECIFIC PROTEASE"/>
    <property type="match status" value="1"/>
</dbReference>
<dbReference type="InterPro" id="IPR038765">
    <property type="entry name" value="Papain-like_cys_pep_sf"/>
</dbReference>
<keyword evidence="3" id="KW-0378">Hydrolase</keyword>
<keyword evidence="7" id="KW-1185">Reference proteome</keyword>
<reference evidence="6 7" key="1">
    <citation type="journal article" date="2023" name="Plants (Basel)">
        <title>Bridging the Gap: Combining Genomics and Transcriptomics Approaches to Understand Stylosanthes scabra, an Orphan Legume from the Brazilian Caatinga.</title>
        <authorList>
            <person name="Ferreira-Neto J.R.C."/>
            <person name="da Silva M.D."/>
            <person name="Binneck E."/>
            <person name="de Melo N.F."/>
            <person name="da Silva R.H."/>
            <person name="de Melo A.L.T.M."/>
            <person name="Pandolfi V."/>
            <person name="Bustamante F.O."/>
            <person name="Brasileiro-Vidal A.C."/>
            <person name="Benko-Iseppon A.M."/>
        </authorList>
    </citation>
    <scope>NUCLEOTIDE SEQUENCE [LARGE SCALE GENOMIC DNA]</scope>
    <source>
        <tissue evidence="6">Leaves</tissue>
    </source>
</reference>
<dbReference type="Gene3D" id="3.40.395.10">
    <property type="entry name" value="Adenoviral Proteinase, Chain A"/>
    <property type="match status" value="1"/>
</dbReference>
<comment type="caution">
    <text evidence="6">The sequence shown here is derived from an EMBL/GenBank/DDBJ whole genome shotgun (WGS) entry which is preliminary data.</text>
</comment>
<organism evidence="6 7">
    <name type="scientific">Stylosanthes scabra</name>
    <dbReference type="NCBI Taxonomy" id="79078"/>
    <lineage>
        <taxon>Eukaryota</taxon>
        <taxon>Viridiplantae</taxon>
        <taxon>Streptophyta</taxon>
        <taxon>Embryophyta</taxon>
        <taxon>Tracheophyta</taxon>
        <taxon>Spermatophyta</taxon>
        <taxon>Magnoliopsida</taxon>
        <taxon>eudicotyledons</taxon>
        <taxon>Gunneridae</taxon>
        <taxon>Pentapetalae</taxon>
        <taxon>rosids</taxon>
        <taxon>fabids</taxon>
        <taxon>Fabales</taxon>
        <taxon>Fabaceae</taxon>
        <taxon>Papilionoideae</taxon>
        <taxon>50 kb inversion clade</taxon>
        <taxon>dalbergioids sensu lato</taxon>
        <taxon>Dalbergieae</taxon>
        <taxon>Pterocarpus clade</taxon>
        <taxon>Stylosanthes</taxon>
    </lineage>
</organism>
<feature type="domain" description="Ubiquitin-like protease family profile" evidence="5">
    <location>
        <begin position="43"/>
        <end position="218"/>
    </location>
</feature>
<dbReference type="PROSITE" id="PS50600">
    <property type="entry name" value="ULP_PROTEASE"/>
    <property type="match status" value="1"/>
</dbReference>
<evidence type="ECO:0000313" key="7">
    <source>
        <dbReference type="Proteomes" id="UP001341840"/>
    </source>
</evidence>
<dbReference type="PANTHER" id="PTHR12606:SF157">
    <property type="entry name" value="OS06G0122600 PROTEIN"/>
    <property type="match status" value="1"/>
</dbReference>